<dbReference type="InterPro" id="IPR003660">
    <property type="entry name" value="HAMP_dom"/>
</dbReference>
<dbReference type="RefSeq" id="WP_215624691.1">
    <property type="nucleotide sequence ID" value="NZ_CP067089.2"/>
</dbReference>
<keyword evidence="4" id="KW-1133">Transmembrane helix</keyword>
<evidence type="ECO:0000256" key="3">
    <source>
        <dbReference type="PROSITE-ProRule" id="PRU00284"/>
    </source>
</evidence>
<dbReference type="PROSITE" id="PS50111">
    <property type="entry name" value="CHEMOTAXIS_TRANSDUC_2"/>
    <property type="match status" value="1"/>
</dbReference>
<dbReference type="Proteomes" id="UP000595917">
    <property type="component" value="Chromosome"/>
</dbReference>
<dbReference type="Gene3D" id="3.30.450.20">
    <property type="entry name" value="PAS domain"/>
    <property type="match status" value="2"/>
</dbReference>
<dbReference type="InterPro" id="IPR004089">
    <property type="entry name" value="MCPsignal_dom"/>
</dbReference>
<feature type="domain" description="Methyl-accepting transducer" evidence="5">
    <location>
        <begin position="445"/>
        <end position="674"/>
    </location>
</feature>
<dbReference type="SMART" id="SM00283">
    <property type="entry name" value="MA"/>
    <property type="match status" value="1"/>
</dbReference>
<keyword evidence="4" id="KW-0812">Transmembrane</keyword>
<feature type="transmembrane region" description="Helical" evidence="4">
    <location>
        <begin position="7"/>
        <end position="25"/>
    </location>
</feature>
<proteinExistence type="inferred from homology"/>
<keyword evidence="8" id="KW-1185">Reference proteome</keyword>
<evidence type="ECO:0000259" key="6">
    <source>
        <dbReference type="PROSITE" id="PS50885"/>
    </source>
</evidence>
<evidence type="ECO:0000313" key="7">
    <source>
        <dbReference type="EMBL" id="QQO07386.1"/>
    </source>
</evidence>
<dbReference type="AlphaFoldDB" id="A0A7T8B8J5"/>
<dbReference type="CDD" id="cd12913">
    <property type="entry name" value="PDC1_MCP_like"/>
    <property type="match status" value="1"/>
</dbReference>
<protein>
    <submittedName>
        <fullName evidence="7">Methyl-accepting chemotaxis protein</fullName>
    </submittedName>
</protein>
<dbReference type="SUPFAM" id="SSF58104">
    <property type="entry name" value="Methyl-accepting chemotaxis protein (MCP) signaling domain"/>
    <property type="match status" value="2"/>
</dbReference>
<evidence type="ECO:0000256" key="1">
    <source>
        <dbReference type="ARBA" id="ARBA00023224"/>
    </source>
</evidence>
<dbReference type="PROSITE" id="PS50885">
    <property type="entry name" value="HAMP"/>
    <property type="match status" value="1"/>
</dbReference>
<feature type="transmembrane region" description="Helical" evidence="4">
    <location>
        <begin position="320"/>
        <end position="343"/>
    </location>
</feature>
<dbReference type="EMBL" id="CP067089">
    <property type="protein sequence ID" value="QQO07386.1"/>
    <property type="molecule type" value="Genomic_DNA"/>
</dbReference>
<dbReference type="GO" id="GO:0016020">
    <property type="term" value="C:membrane"/>
    <property type="evidence" value="ECO:0007669"/>
    <property type="project" value="InterPro"/>
</dbReference>
<accession>A0A7T8B8J5</accession>
<evidence type="ECO:0000259" key="5">
    <source>
        <dbReference type="PROSITE" id="PS50111"/>
    </source>
</evidence>
<dbReference type="Pfam" id="PF22673">
    <property type="entry name" value="MCP-like_PDC_1"/>
    <property type="match status" value="1"/>
</dbReference>
<evidence type="ECO:0000256" key="2">
    <source>
        <dbReference type="ARBA" id="ARBA00029447"/>
    </source>
</evidence>
<dbReference type="CDD" id="cd06225">
    <property type="entry name" value="HAMP"/>
    <property type="match status" value="1"/>
</dbReference>
<reference evidence="7" key="1">
    <citation type="submission" date="2021-01" db="EMBL/GenBank/DDBJ databases">
        <title>Description of Breznakiella homolactica.</title>
        <authorList>
            <person name="Song Y."/>
            <person name="Brune A."/>
        </authorList>
    </citation>
    <scope>NUCLEOTIDE SEQUENCE</scope>
    <source>
        <strain evidence="7">RmG30</strain>
    </source>
</reference>
<name>A0A7T8B8J5_9SPIR</name>
<sequence length="732" mass="80242">MKIGTKLIAIIITMNLIGFAVLIWTTQRRSRLQITEVILENAENMSARYAGEVKNWMEVPLDQARALADIMEGYQAIPAEERRFYFNYILRQIAENNPDYIAVWSCWEPDALDGMDADNRNTQDCDDSGRFVSYWHRANGKVQVEPLENYGRSGDGDYYQIPLKTGKEAIIEPYPYTIGGRTLLITSLSVPIKKDGIVVGVAGIDIALEKIQTFAEAIRPYGDGISAVFSNGGIVAGHFDSTRLGRQMRESERDMNGDYTDTVAESVRRGEPLSYSVKSNAMDTDFTIVSSPFSIGETGTPWALLVGIPMATVMAPVYRMLLFSIPTGVAILIVICIAAVLVARSITKPINRMVVMFRDISEGEGDLTKTINMDSKDEIGDMAHFFNMTLEKIKTLVLIIKNQSQKLLDIGTELSSNMTETAAAVNQITANVQGMKNQVVNQSASVTETNSTMEQITQNIDRLSGHIETQSASVAQSSSAIEEMLANIQSVTQTLVKNAENVRDLGKASEIGRSGLQEVSGEIQEIARESEGLLEITAVMENIASQTNLLSMNAAIEAAHAGDAGKGFAVVADEIRKLAESSGEQSKTIAGVLKKIKEAIDTISRSTGSVLEKFETIDSEVKTVSEQQENIRSAMEEQNAGSQQILEAIGHLHEATQMVKNGAQEMLTGSQEVIRESKNLEMTTQEISNGMNEMASGADQINTAVHRVNEISGENKEYIDILVREISKFKVE</sequence>
<comment type="similarity">
    <text evidence="2">Belongs to the methyl-accepting chemotaxis (MCP) protein family.</text>
</comment>
<feature type="domain" description="HAMP" evidence="6">
    <location>
        <begin position="344"/>
        <end position="398"/>
    </location>
</feature>
<evidence type="ECO:0000313" key="8">
    <source>
        <dbReference type="Proteomes" id="UP000595917"/>
    </source>
</evidence>
<keyword evidence="4" id="KW-0472">Membrane</keyword>
<gene>
    <name evidence="7" type="ORF">JFL75_10455</name>
</gene>
<dbReference type="PANTHER" id="PTHR32089">
    <property type="entry name" value="METHYL-ACCEPTING CHEMOTAXIS PROTEIN MCPB"/>
    <property type="match status" value="1"/>
</dbReference>
<dbReference type="Gene3D" id="6.10.340.10">
    <property type="match status" value="1"/>
</dbReference>
<organism evidence="7 8">
    <name type="scientific">Breznakiella homolactica</name>
    <dbReference type="NCBI Taxonomy" id="2798577"/>
    <lineage>
        <taxon>Bacteria</taxon>
        <taxon>Pseudomonadati</taxon>
        <taxon>Spirochaetota</taxon>
        <taxon>Spirochaetia</taxon>
        <taxon>Spirochaetales</taxon>
        <taxon>Breznakiellaceae</taxon>
        <taxon>Breznakiella</taxon>
    </lineage>
</organism>
<evidence type="ECO:0000256" key="4">
    <source>
        <dbReference type="SAM" id="Phobius"/>
    </source>
</evidence>
<dbReference type="PANTHER" id="PTHR32089:SF112">
    <property type="entry name" value="LYSOZYME-LIKE PROTEIN-RELATED"/>
    <property type="match status" value="1"/>
</dbReference>
<keyword evidence="1 3" id="KW-0807">Transducer</keyword>
<dbReference type="Pfam" id="PF00015">
    <property type="entry name" value="MCPsignal"/>
    <property type="match status" value="1"/>
</dbReference>
<dbReference type="SMART" id="SM00304">
    <property type="entry name" value="HAMP"/>
    <property type="match status" value="1"/>
</dbReference>
<dbReference type="Gene3D" id="1.10.287.950">
    <property type="entry name" value="Methyl-accepting chemotaxis protein"/>
    <property type="match status" value="1"/>
</dbReference>
<dbReference type="Pfam" id="PF00672">
    <property type="entry name" value="HAMP"/>
    <property type="match status" value="1"/>
</dbReference>
<dbReference type="KEGG" id="bhc:JFL75_10455"/>
<dbReference type="GO" id="GO:0007165">
    <property type="term" value="P:signal transduction"/>
    <property type="evidence" value="ECO:0007669"/>
    <property type="project" value="UniProtKB-KW"/>
</dbReference>